<feature type="compositionally biased region" description="Polar residues" evidence="7">
    <location>
        <begin position="1"/>
        <end position="10"/>
    </location>
</feature>
<dbReference type="InterPro" id="IPR036864">
    <property type="entry name" value="Zn2-C6_fun-type_DNA-bd_sf"/>
</dbReference>
<evidence type="ECO:0000256" key="2">
    <source>
        <dbReference type="ARBA" id="ARBA00022833"/>
    </source>
</evidence>
<keyword evidence="2" id="KW-0862">Zinc</keyword>
<evidence type="ECO:0000259" key="8">
    <source>
        <dbReference type="PROSITE" id="PS50048"/>
    </source>
</evidence>
<keyword evidence="4" id="KW-0238">DNA-binding</keyword>
<keyword evidence="3" id="KW-0805">Transcription regulation</keyword>
<evidence type="ECO:0000256" key="3">
    <source>
        <dbReference type="ARBA" id="ARBA00023015"/>
    </source>
</evidence>
<organism evidence="9 10">
    <name type="scientific">Sporothrix curviconia</name>
    <dbReference type="NCBI Taxonomy" id="1260050"/>
    <lineage>
        <taxon>Eukaryota</taxon>
        <taxon>Fungi</taxon>
        <taxon>Dikarya</taxon>
        <taxon>Ascomycota</taxon>
        <taxon>Pezizomycotina</taxon>
        <taxon>Sordariomycetes</taxon>
        <taxon>Sordariomycetidae</taxon>
        <taxon>Ophiostomatales</taxon>
        <taxon>Ophiostomataceae</taxon>
        <taxon>Sporothrix</taxon>
    </lineage>
</organism>
<name>A0ABP0BQE4_9PEZI</name>
<dbReference type="Proteomes" id="UP001642405">
    <property type="component" value="Unassembled WGS sequence"/>
</dbReference>
<dbReference type="Pfam" id="PF00172">
    <property type="entry name" value="Zn_clus"/>
    <property type="match status" value="1"/>
</dbReference>
<evidence type="ECO:0000256" key="7">
    <source>
        <dbReference type="SAM" id="MobiDB-lite"/>
    </source>
</evidence>
<dbReference type="InterPro" id="IPR001138">
    <property type="entry name" value="Zn2Cys6_DnaBD"/>
</dbReference>
<dbReference type="Gene3D" id="4.10.240.10">
    <property type="entry name" value="Zn(2)-C6 fungal-type DNA-binding domain"/>
    <property type="match status" value="1"/>
</dbReference>
<keyword evidence="10" id="KW-1185">Reference proteome</keyword>
<comment type="caution">
    <text evidence="9">The sequence shown here is derived from an EMBL/GenBank/DDBJ whole genome shotgun (WGS) entry which is preliminary data.</text>
</comment>
<keyword evidence="5" id="KW-0804">Transcription</keyword>
<dbReference type="PROSITE" id="PS50048">
    <property type="entry name" value="ZN2_CY6_FUNGAL_2"/>
    <property type="match status" value="1"/>
</dbReference>
<evidence type="ECO:0000256" key="4">
    <source>
        <dbReference type="ARBA" id="ARBA00023125"/>
    </source>
</evidence>
<feature type="region of interest" description="Disordered" evidence="7">
    <location>
        <begin position="1"/>
        <end position="27"/>
    </location>
</feature>
<evidence type="ECO:0000256" key="6">
    <source>
        <dbReference type="ARBA" id="ARBA00023242"/>
    </source>
</evidence>
<dbReference type="SUPFAM" id="SSF57701">
    <property type="entry name" value="Zn2/Cys6 DNA-binding domain"/>
    <property type="match status" value="1"/>
</dbReference>
<keyword evidence="1" id="KW-0479">Metal-binding</keyword>
<dbReference type="SMART" id="SM00066">
    <property type="entry name" value="GAL4"/>
    <property type="match status" value="1"/>
</dbReference>
<dbReference type="InterPro" id="IPR052360">
    <property type="entry name" value="Transcr_Regulatory_Proteins"/>
</dbReference>
<reference evidence="9 10" key="1">
    <citation type="submission" date="2024-01" db="EMBL/GenBank/DDBJ databases">
        <authorList>
            <person name="Allen C."/>
            <person name="Tagirdzhanova G."/>
        </authorList>
    </citation>
    <scope>NUCLEOTIDE SEQUENCE [LARGE SCALE GENOMIC DNA]</scope>
</reference>
<feature type="domain" description="Zn(2)-C6 fungal-type" evidence="8">
    <location>
        <begin position="28"/>
        <end position="56"/>
    </location>
</feature>
<evidence type="ECO:0000256" key="5">
    <source>
        <dbReference type="ARBA" id="ARBA00023163"/>
    </source>
</evidence>
<gene>
    <name evidence="9" type="ORF">SCUCBS95973_004437</name>
</gene>
<evidence type="ECO:0000313" key="9">
    <source>
        <dbReference type="EMBL" id="CAK7221270.1"/>
    </source>
</evidence>
<evidence type="ECO:0000256" key="1">
    <source>
        <dbReference type="ARBA" id="ARBA00022723"/>
    </source>
</evidence>
<protein>
    <recommendedName>
        <fullName evidence="8">Zn(2)-C6 fungal-type domain-containing protein</fullName>
    </recommendedName>
</protein>
<dbReference type="PANTHER" id="PTHR36206">
    <property type="entry name" value="ASPERCRYPTIN BIOSYNTHESIS CLUSTER-SPECIFIC TRANSCRIPTION REGULATOR ATNN-RELATED"/>
    <property type="match status" value="1"/>
</dbReference>
<dbReference type="PANTHER" id="PTHR36206:SF12">
    <property type="entry name" value="ASPERCRYPTIN BIOSYNTHESIS CLUSTER-SPECIFIC TRANSCRIPTION REGULATOR ATNN-RELATED"/>
    <property type="match status" value="1"/>
</dbReference>
<dbReference type="EMBL" id="CAWUHB010000022">
    <property type="protein sequence ID" value="CAK7221270.1"/>
    <property type="molecule type" value="Genomic_DNA"/>
</dbReference>
<accession>A0ABP0BQE4</accession>
<evidence type="ECO:0000313" key="10">
    <source>
        <dbReference type="Proteomes" id="UP001642405"/>
    </source>
</evidence>
<proteinExistence type="predicted"/>
<dbReference type="CDD" id="cd00067">
    <property type="entry name" value="GAL4"/>
    <property type="match status" value="1"/>
</dbReference>
<keyword evidence="6" id="KW-0539">Nucleus</keyword>
<dbReference type="PROSITE" id="PS00463">
    <property type="entry name" value="ZN2_CY6_FUNGAL_1"/>
    <property type="match status" value="1"/>
</dbReference>
<sequence>MATFQFSVAPQSGAQSQRSQRRGKVKTGCGTCRTRKVKCDEAKPLCQKCVSTGRTCDGYASPFRFYGGDASSSAPAPPASIAASKATAGPGASVATSAEVSQDDIANLQRCFSTKTLFEYVTLGCDDEARQVLQASLTDPAIRHAVSSLRALRDDLETACPLQPPATSAAPRSRLLSAASSGASSPQAYSPACMISSVSSYASVEPSSPAYGYGLQQYCLALGGLASTLSSVDSSKPGAANANSSTTDRNGIRSALLCCQVFISIEQVRSNFAAMAQHIIQGLRILYEHRERQRERPLASEEEPLPALDVFIIKLFAAPCKFTDVPPAGTVDSDAVSVSTSSTPDSSTAATARMRAIAPDMRTELTRLSASALSYLAKAAVATPGDAANEHRLVAEQKALMGSLDAWLLKLERLQLARGPRTELLSITFQRFFHRLLRVVLLSTQRGNKSAAEVLAPEYAELQIIGTVLGERMKTYWAQGEGGGHESPEV</sequence>